<dbReference type="OrthoDB" id="2087435at2"/>
<evidence type="ECO:0000259" key="11">
    <source>
        <dbReference type="Pfam" id="PF01478"/>
    </source>
</evidence>
<dbReference type="InterPro" id="IPR010627">
    <property type="entry name" value="Prepilin_pept_A24_N"/>
</dbReference>
<feature type="domain" description="Prepilin type IV endopeptidase peptidase" evidence="11">
    <location>
        <begin position="104"/>
        <end position="217"/>
    </location>
</feature>
<sequence>MIIVVLLAGLLGLAVGSFLNVVVWRVPRGESVVSPPSACPRCGHRIRARHNVPVLGWLVLRGRCFDCGEPIAARYPLVEAGTGVAFALVTWFAGVSWVLPALLYLAAVSIALALIDLDCTRLPDPIVLPSYGVAAALLALAAWNLGGTAQWSALVHAAIGAAVMFVVYFVLLVVYPSGMGFGDVKLAGVLGLYLGYHGWASLVVGWFAAFLLGGLFSVALLVGGRAGRKTKVPFGPWMLLGAWVGIVLGDPIGSWYLSLI</sequence>
<feature type="transmembrane region" description="Helical" evidence="10">
    <location>
        <begin position="126"/>
        <end position="145"/>
    </location>
</feature>
<evidence type="ECO:0000256" key="8">
    <source>
        <dbReference type="RuleBase" id="RU003793"/>
    </source>
</evidence>
<keyword evidence="3" id="KW-1003">Cell membrane</keyword>
<evidence type="ECO:0000256" key="5">
    <source>
        <dbReference type="ARBA" id="ARBA00022692"/>
    </source>
</evidence>
<dbReference type="GO" id="GO:0006465">
    <property type="term" value="P:signal peptide processing"/>
    <property type="evidence" value="ECO:0007669"/>
    <property type="project" value="TreeGrafter"/>
</dbReference>
<dbReference type="GO" id="GO:0005886">
    <property type="term" value="C:plasma membrane"/>
    <property type="evidence" value="ECO:0007669"/>
    <property type="project" value="UniProtKB-SubCell"/>
</dbReference>
<gene>
    <name evidence="13" type="primary">pilD</name>
    <name evidence="13" type="ORF">CPE01_29240</name>
</gene>
<protein>
    <recommendedName>
        <fullName evidence="9">Prepilin leader peptidase/N-methyltransferase</fullName>
        <ecNumber evidence="9">2.1.1.-</ecNumber>
        <ecNumber evidence="9">3.4.23.43</ecNumber>
    </recommendedName>
</protein>
<keyword evidence="6 10" id="KW-1133">Transmembrane helix</keyword>
<evidence type="ECO:0000256" key="9">
    <source>
        <dbReference type="RuleBase" id="RU003794"/>
    </source>
</evidence>
<dbReference type="PANTHER" id="PTHR30487:SF0">
    <property type="entry name" value="PREPILIN LEADER PEPTIDASE_N-METHYLTRANSFERASE-RELATED"/>
    <property type="match status" value="1"/>
</dbReference>
<dbReference type="PRINTS" id="PR00864">
    <property type="entry name" value="PREPILNPTASE"/>
</dbReference>
<keyword evidence="14" id="KW-1185">Reference proteome</keyword>
<feature type="domain" description="Prepilin peptidase A24 N-terminal" evidence="12">
    <location>
        <begin position="10"/>
        <end position="91"/>
    </location>
</feature>
<dbReference type="PANTHER" id="PTHR30487">
    <property type="entry name" value="TYPE 4 PREPILIN-LIKE PROTEINS LEADER PEPTIDE-PROCESSING ENZYME"/>
    <property type="match status" value="1"/>
</dbReference>
<evidence type="ECO:0000259" key="12">
    <source>
        <dbReference type="Pfam" id="PF06750"/>
    </source>
</evidence>
<name>A0A510V084_9CELL</name>
<keyword evidence="9" id="KW-0645">Protease</keyword>
<dbReference type="Gene3D" id="1.20.120.1220">
    <property type="match status" value="1"/>
</dbReference>
<evidence type="ECO:0000256" key="4">
    <source>
        <dbReference type="ARBA" id="ARBA00022519"/>
    </source>
</evidence>
<reference evidence="13 14" key="1">
    <citation type="submission" date="2019-07" db="EMBL/GenBank/DDBJ databases">
        <title>Whole genome shotgun sequence of Cellulomonas persica NBRC 101101.</title>
        <authorList>
            <person name="Hosoyama A."/>
            <person name="Uohara A."/>
            <person name="Ohji S."/>
            <person name="Ichikawa N."/>
        </authorList>
    </citation>
    <scope>NUCLEOTIDE SEQUENCE [LARGE SCALE GENOMIC DNA]</scope>
    <source>
        <strain evidence="13 14">NBRC 101101</strain>
    </source>
</reference>
<dbReference type="GO" id="GO:0032259">
    <property type="term" value="P:methylation"/>
    <property type="evidence" value="ECO:0007669"/>
    <property type="project" value="UniProtKB-KW"/>
</dbReference>
<dbReference type="InterPro" id="IPR014032">
    <property type="entry name" value="Peptidase_A24A_bac"/>
</dbReference>
<keyword evidence="9" id="KW-0511">Multifunctional enzyme</keyword>
<comment type="subcellular location">
    <subcellularLocation>
        <location evidence="1">Cell inner membrane</location>
        <topology evidence="1">Multi-pass membrane protein</topology>
    </subcellularLocation>
    <subcellularLocation>
        <location evidence="9">Cell membrane</location>
        <topology evidence="9">Multi-pass membrane protein</topology>
    </subcellularLocation>
</comment>
<keyword evidence="4" id="KW-0997">Cell inner membrane</keyword>
<proteinExistence type="inferred from homology"/>
<dbReference type="InterPro" id="IPR050882">
    <property type="entry name" value="Prepilin_peptidase/N-MTase"/>
</dbReference>
<keyword evidence="7 10" id="KW-0472">Membrane</keyword>
<organism evidence="13 14">
    <name type="scientific">Cellulomonas persica</name>
    <dbReference type="NCBI Taxonomy" id="76861"/>
    <lineage>
        <taxon>Bacteria</taxon>
        <taxon>Bacillati</taxon>
        <taxon>Actinomycetota</taxon>
        <taxon>Actinomycetes</taxon>
        <taxon>Micrococcales</taxon>
        <taxon>Cellulomonadaceae</taxon>
        <taxon>Cellulomonas</taxon>
    </lineage>
</organism>
<evidence type="ECO:0000313" key="14">
    <source>
        <dbReference type="Proteomes" id="UP000321386"/>
    </source>
</evidence>
<keyword evidence="9" id="KW-0378">Hydrolase</keyword>
<dbReference type="InterPro" id="IPR000045">
    <property type="entry name" value="Prepilin_IV_endopep_pep"/>
</dbReference>
<comment type="function">
    <text evidence="9">Plays an essential role in type IV pili and type II pseudopili formation by proteolytically removing the leader sequence from substrate proteins and subsequently monomethylating the alpha-amino group of the newly exposed N-terminal phenylalanine.</text>
</comment>
<dbReference type="EMBL" id="BJUA01000019">
    <property type="protein sequence ID" value="GEK19191.1"/>
    <property type="molecule type" value="Genomic_DNA"/>
</dbReference>
<dbReference type="EC" id="2.1.1.-" evidence="9"/>
<evidence type="ECO:0000256" key="1">
    <source>
        <dbReference type="ARBA" id="ARBA00004429"/>
    </source>
</evidence>
<evidence type="ECO:0000256" key="7">
    <source>
        <dbReference type="ARBA" id="ARBA00023136"/>
    </source>
</evidence>
<keyword evidence="9" id="KW-0489">Methyltransferase</keyword>
<keyword evidence="5 9" id="KW-0812">Transmembrane</keyword>
<feature type="transmembrane region" description="Helical" evidence="10">
    <location>
        <begin position="205"/>
        <end position="222"/>
    </location>
</feature>
<evidence type="ECO:0000256" key="10">
    <source>
        <dbReference type="SAM" id="Phobius"/>
    </source>
</evidence>
<comment type="catalytic activity">
    <reaction evidence="9">
        <text>Typically cleaves a -Gly-|-Phe- bond to release an N-terminal, basic peptide of 5-8 residues from type IV prepilin, and then N-methylates the new N-terminal amino group, the methyl donor being S-adenosyl-L-methionine.</text>
        <dbReference type="EC" id="3.4.23.43"/>
    </reaction>
</comment>
<comment type="caution">
    <text evidence="13">The sequence shown here is derived from an EMBL/GenBank/DDBJ whole genome shotgun (WGS) entry which is preliminary data.</text>
</comment>
<dbReference type="EC" id="3.4.23.43" evidence="9"/>
<keyword evidence="9" id="KW-0808">Transferase</keyword>
<accession>A0A510V084</accession>
<dbReference type="GO" id="GO:0008168">
    <property type="term" value="F:methyltransferase activity"/>
    <property type="evidence" value="ECO:0007669"/>
    <property type="project" value="UniProtKB-KW"/>
</dbReference>
<evidence type="ECO:0000256" key="2">
    <source>
        <dbReference type="ARBA" id="ARBA00005801"/>
    </source>
</evidence>
<evidence type="ECO:0000256" key="6">
    <source>
        <dbReference type="ARBA" id="ARBA00022989"/>
    </source>
</evidence>
<feature type="transmembrane region" description="Helical" evidence="10">
    <location>
        <begin position="84"/>
        <end position="114"/>
    </location>
</feature>
<dbReference type="RefSeq" id="WP_146807560.1">
    <property type="nucleotide sequence ID" value="NZ_BJUA01000019.1"/>
</dbReference>
<feature type="transmembrane region" description="Helical" evidence="10">
    <location>
        <begin position="151"/>
        <end position="175"/>
    </location>
</feature>
<dbReference type="GO" id="GO:0004190">
    <property type="term" value="F:aspartic-type endopeptidase activity"/>
    <property type="evidence" value="ECO:0007669"/>
    <property type="project" value="UniProtKB-EC"/>
</dbReference>
<dbReference type="Pfam" id="PF06750">
    <property type="entry name" value="A24_N_bact"/>
    <property type="match status" value="1"/>
</dbReference>
<dbReference type="AlphaFoldDB" id="A0A510V084"/>
<dbReference type="Pfam" id="PF01478">
    <property type="entry name" value="Peptidase_A24"/>
    <property type="match status" value="1"/>
</dbReference>
<evidence type="ECO:0000256" key="3">
    <source>
        <dbReference type="ARBA" id="ARBA00022475"/>
    </source>
</evidence>
<dbReference type="Proteomes" id="UP000321386">
    <property type="component" value="Unassembled WGS sequence"/>
</dbReference>
<feature type="transmembrane region" description="Helical" evidence="10">
    <location>
        <begin position="234"/>
        <end position="257"/>
    </location>
</feature>
<comment type="similarity">
    <text evidence="2 8">Belongs to the peptidase A24 family.</text>
</comment>
<evidence type="ECO:0000313" key="13">
    <source>
        <dbReference type="EMBL" id="GEK19191.1"/>
    </source>
</evidence>